<evidence type="ECO:0000313" key="3">
    <source>
        <dbReference type="Proteomes" id="UP000610594"/>
    </source>
</evidence>
<dbReference type="Proteomes" id="UP000610594">
    <property type="component" value="Unassembled WGS sequence"/>
</dbReference>
<name>A0ABX0MTG8_9BURK</name>
<organism evidence="2 3">
    <name type="scientific">Massilia genomosp. 1</name>
    <dbReference type="NCBI Taxonomy" id="2609280"/>
    <lineage>
        <taxon>Bacteria</taxon>
        <taxon>Pseudomonadati</taxon>
        <taxon>Pseudomonadota</taxon>
        <taxon>Betaproteobacteria</taxon>
        <taxon>Burkholderiales</taxon>
        <taxon>Oxalobacteraceae</taxon>
        <taxon>Telluria group</taxon>
        <taxon>Massilia</taxon>
    </lineage>
</organism>
<reference evidence="2 3" key="1">
    <citation type="submission" date="2019-10" db="EMBL/GenBank/DDBJ databases">
        <title>Taxonomy of Antarctic Massilia spp.: description of Massilia rubra sp. nov., Massilia aquatica sp. nov., Massilia mucilaginosa sp. nov., Massilia frigida sp. nov. isolated from streams, lakes and regoliths.</title>
        <authorList>
            <person name="Holochova P."/>
            <person name="Sedlacek I."/>
            <person name="Kralova S."/>
            <person name="Maslanova I."/>
            <person name="Busse H.-J."/>
            <person name="Stankova E."/>
            <person name="Vrbovska V."/>
            <person name="Kovarovic V."/>
            <person name="Bartak M."/>
            <person name="Svec P."/>
            <person name="Pantucek R."/>
        </authorList>
    </citation>
    <scope>NUCLEOTIDE SEQUENCE [LARGE SCALE GENOMIC DNA]</scope>
    <source>
        <strain evidence="2 3">CCM 8694</strain>
    </source>
</reference>
<proteinExistence type="predicted"/>
<comment type="caution">
    <text evidence="2">The sequence shown here is derived from an EMBL/GenBank/DDBJ whole genome shotgun (WGS) entry which is preliminary data.</text>
</comment>
<gene>
    <name evidence="2" type="ORF">F1735_26070</name>
</gene>
<keyword evidence="3" id="KW-1185">Reference proteome</keyword>
<evidence type="ECO:0000256" key="1">
    <source>
        <dbReference type="SAM" id="MobiDB-lite"/>
    </source>
</evidence>
<dbReference type="EMBL" id="WHJF01000095">
    <property type="protein sequence ID" value="NHZ65726.1"/>
    <property type="molecule type" value="Genomic_DNA"/>
</dbReference>
<protein>
    <submittedName>
        <fullName evidence="2">Uncharacterized protein</fullName>
    </submittedName>
</protein>
<sequence>MSILAQGAVGQQAGAGVLVRKGPPRLPAPRPAGGLSGGLPGEGLPASPGTPVKGPILLGPPEYYAALIGLLNILVNRMKDNQHDEDKEKCKIYSYREAEKECPNGRSHHIVPDRCWRSPGTRRQNTGRPSFGASIDELLDKFLAHRGGGYYYAGKMDEGKGQCICVTEEEHLAIHAVYDSLEDQYGGNAIPQWTATLEKLEGLGAVSVSAVTRCDESKIRETLRKRHQDLELDKDTLLRADPRGKSGLTMPKFAEVLSRVQQAKLIK</sequence>
<accession>A0ABX0MTG8</accession>
<feature type="region of interest" description="Disordered" evidence="1">
    <location>
        <begin position="19"/>
        <end position="47"/>
    </location>
</feature>
<evidence type="ECO:0000313" key="2">
    <source>
        <dbReference type="EMBL" id="NHZ65726.1"/>
    </source>
</evidence>